<dbReference type="Pfam" id="PF13692">
    <property type="entry name" value="Glyco_trans_1_4"/>
    <property type="match status" value="1"/>
</dbReference>
<evidence type="ECO:0000313" key="1">
    <source>
        <dbReference type="EMBL" id="QJD85124.1"/>
    </source>
</evidence>
<dbReference type="PANTHER" id="PTHR46656">
    <property type="entry name" value="PUTATIVE-RELATED"/>
    <property type="match status" value="1"/>
</dbReference>
<dbReference type="EMBL" id="CP051680">
    <property type="protein sequence ID" value="QJD85124.1"/>
    <property type="molecule type" value="Genomic_DNA"/>
</dbReference>
<dbReference type="RefSeq" id="WP_169281391.1">
    <property type="nucleotide sequence ID" value="NZ_CP051680.1"/>
</dbReference>
<proteinExistence type="predicted"/>
<sequence>MSCTGVFWAGPVNDMGGYGNVSRNFLRSLEAVDIPVYATPGGAQHNKVIGDKTVRWLEGLSTDKIGDRVVWIQHGIPTHFNLEIPHPKVVKKIGITLFETDRIPANWAERCNLFDEIWVPSHFNYRTFSEFGVDPSKLQVVPYPIDINRFYPGRPYNKIVFSPPLRHFSFLYVFGFDFRKGVDLLIESFCRAFSAKEEVSLVLKVYVHSGYESSYAMSVIQPFIPADRLFSQIIVIVEPFDEQQLIDLYQSCDAYVSVDRAGWGMPAMESMALGKPTIGLNWGGYTEFMNEDNSILIEPESQLVPVDARLQADRPDYYGGHMWADIKPDKVGGAMRELYEDRVKRERIGKKAAFDIHFEYSPAAIGNRIKQLLERG</sequence>
<gene>
    <name evidence="1" type="ORF">HH215_19405</name>
</gene>
<protein>
    <submittedName>
        <fullName evidence="1">Glycosyltransferase family 4 protein</fullName>
    </submittedName>
</protein>
<reference evidence="1 2" key="1">
    <citation type="submission" date="2020-04" db="EMBL/GenBank/DDBJ databases">
        <title>Genome sequencing of novel species.</title>
        <authorList>
            <person name="Heo J."/>
            <person name="Kim S.-J."/>
            <person name="Kim J.-S."/>
            <person name="Hong S.-B."/>
            <person name="Kwon S.-W."/>
        </authorList>
    </citation>
    <scope>NUCLEOTIDE SEQUENCE [LARGE SCALE GENOMIC DNA]</scope>
    <source>
        <strain evidence="1 2">MFER-1</strain>
    </source>
</reference>
<organism evidence="1 2">
    <name type="scientific">Cohnella herbarum</name>
    <dbReference type="NCBI Taxonomy" id="2728023"/>
    <lineage>
        <taxon>Bacteria</taxon>
        <taxon>Bacillati</taxon>
        <taxon>Bacillota</taxon>
        <taxon>Bacilli</taxon>
        <taxon>Bacillales</taxon>
        <taxon>Paenibacillaceae</taxon>
        <taxon>Cohnella</taxon>
    </lineage>
</organism>
<dbReference type="Gene3D" id="3.40.50.2000">
    <property type="entry name" value="Glycogen Phosphorylase B"/>
    <property type="match status" value="1"/>
</dbReference>
<accession>A0A7Z2VLH8</accession>
<evidence type="ECO:0000313" key="2">
    <source>
        <dbReference type="Proteomes" id="UP000502248"/>
    </source>
</evidence>
<keyword evidence="2" id="KW-1185">Reference proteome</keyword>
<dbReference type="Proteomes" id="UP000502248">
    <property type="component" value="Chromosome"/>
</dbReference>
<dbReference type="SUPFAM" id="SSF53756">
    <property type="entry name" value="UDP-Glycosyltransferase/glycogen phosphorylase"/>
    <property type="match status" value="1"/>
</dbReference>
<dbReference type="CDD" id="cd03801">
    <property type="entry name" value="GT4_PimA-like"/>
    <property type="match status" value="1"/>
</dbReference>
<keyword evidence="1" id="KW-0808">Transferase</keyword>
<name>A0A7Z2VLH8_9BACL</name>
<dbReference type="GO" id="GO:0016740">
    <property type="term" value="F:transferase activity"/>
    <property type="evidence" value="ECO:0007669"/>
    <property type="project" value="UniProtKB-KW"/>
</dbReference>
<dbReference type="PANTHER" id="PTHR46656:SF3">
    <property type="entry name" value="PUTATIVE-RELATED"/>
    <property type="match status" value="1"/>
</dbReference>
<dbReference type="AlphaFoldDB" id="A0A7Z2VLH8"/>
<dbReference type="KEGG" id="cheb:HH215_19405"/>